<evidence type="ECO:0000256" key="1">
    <source>
        <dbReference type="ARBA" id="ARBA00022801"/>
    </source>
</evidence>
<sequence length="304" mass="33440">MIGKQIREKIAFTFNKTVRFIALRFSNLKINTHQTEYHRRMASKQTRKVLMLHGYAQNAAIFAKRMGAVRKACGKDIDLVFVDAPHILTPVDITQAFSTKPEGEDVTAETATETDPTLLPRGWWKIDGARIKSGLEESIAHLRDILKQDHYDGIFGFSQGAAMAAVITALLEKPHLDPSFLIDGKPPHPPLTFCISVAGFRPRSPLCDAVLLPSYSTPTLHVLGRTDVIVLAERSKALVEVATNSRVEYHDGGHFVPSKANWRNFFRDYFRDPLGAVPSPGSAAVSEPPSGAATPTMPTTPGGW</sequence>
<gene>
    <name evidence="4" type="primary">ovca2</name>
    <name evidence="4" type="ORF">A0H81_10278</name>
</gene>
<feature type="domain" description="Serine hydrolase" evidence="3">
    <location>
        <begin position="45"/>
        <end position="264"/>
    </location>
</feature>
<dbReference type="AlphaFoldDB" id="A0A1C7LZH3"/>
<accession>A0A1C7LZH3</accession>
<reference evidence="4 5" key="1">
    <citation type="submission" date="2016-03" db="EMBL/GenBank/DDBJ databases">
        <title>Whole genome sequencing of Grifola frondosa 9006-11.</title>
        <authorList>
            <person name="Min B."/>
            <person name="Park H."/>
            <person name="Kim J.-G."/>
            <person name="Cho H."/>
            <person name="Oh Y.-L."/>
            <person name="Kong W.-S."/>
            <person name="Choi I.-G."/>
        </authorList>
    </citation>
    <scope>NUCLEOTIDE SEQUENCE [LARGE SCALE GENOMIC DNA]</scope>
    <source>
        <strain evidence="4 5">9006-11</strain>
    </source>
</reference>
<feature type="compositionally biased region" description="Low complexity" evidence="2">
    <location>
        <begin position="288"/>
        <end position="304"/>
    </location>
</feature>
<dbReference type="OMA" id="EEPRGWW"/>
<keyword evidence="5" id="KW-1185">Reference proteome</keyword>
<dbReference type="Gene3D" id="3.40.50.1820">
    <property type="entry name" value="alpha/beta hydrolase"/>
    <property type="match status" value="1"/>
</dbReference>
<comment type="caution">
    <text evidence="4">The sequence shown here is derived from an EMBL/GenBank/DDBJ whole genome shotgun (WGS) entry which is preliminary data.</text>
</comment>
<evidence type="ECO:0000313" key="4">
    <source>
        <dbReference type="EMBL" id="OBZ69868.1"/>
    </source>
</evidence>
<dbReference type="GO" id="GO:0005634">
    <property type="term" value="C:nucleus"/>
    <property type="evidence" value="ECO:0007669"/>
    <property type="project" value="TreeGrafter"/>
</dbReference>
<evidence type="ECO:0000313" key="5">
    <source>
        <dbReference type="Proteomes" id="UP000092993"/>
    </source>
</evidence>
<dbReference type="GO" id="GO:0005737">
    <property type="term" value="C:cytoplasm"/>
    <property type="evidence" value="ECO:0007669"/>
    <property type="project" value="TreeGrafter"/>
</dbReference>
<dbReference type="InterPro" id="IPR005645">
    <property type="entry name" value="FSH-like_dom"/>
</dbReference>
<dbReference type="InterPro" id="IPR029058">
    <property type="entry name" value="AB_hydrolase_fold"/>
</dbReference>
<dbReference type="SUPFAM" id="SSF53474">
    <property type="entry name" value="alpha/beta-Hydrolases"/>
    <property type="match status" value="1"/>
</dbReference>
<dbReference type="STRING" id="5627.A0A1C7LZH3"/>
<dbReference type="PANTHER" id="PTHR48070:SF6">
    <property type="entry name" value="ESTERASE OVCA2"/>
    <property type="match status" value="1"/>
</dbReference>
<name>A0A1C7LZH3_GRIFR</name>
<dbReference type="EMBL" id="LUGG01000015">
    <property type="protein sequence ID" value="OBZ69868.1"/>
    <property type="molecule type" value="Genomic_DNA"/>
</dbReference>
<dbReference type="Proteomes" id="UP000092993">
    <property type="component" value="Unassembled WGS sequence"/>
</dbReference>
<dbReference type="PANTHER" id="PTHR48070">
    <property type="entry name" value="ESTERASE OVCA2"/>
    <property type="match status" value="1"/>
</dbReference>
<keyword evidence="1" id="KW-0378">Hydrolase</keyword>
<protein>
    <submittedName>
        <fullName evidence="4">Ovarian cancer-associated gene 2</fullName>
    </submittedName>
</protein>
<dbReference type="OrthoDB" id="2094269at2759"/>
<evidence type="ECO:0000259" key="3">
    <source>
        <dbReference type="Pfam" id="PF03959"/>
    </source>
</evidence>
<proteinExistence type="predicted"/>
<evidence type="ECO:0000256" key="2">
    <source>
        <dbReference type="SAM" id="MobiDB-lite"/>
    </source>
</evidence>
<dbReference type="InterPro" id="IPR050593">
    <property type="entry name" value="LovG"/>
</dbReference>
<organism evidence="4 5">
    <name type="scientific">Grifola frondosa</name>
    <name type="common">Maitake</name>
    <name type="synonym">Polyporus frondosus</name>
    <dbReference type="NCBI Taxonomy" id="5627"/>
    <lineage>
        <taxon>Eukaryota</taxon>
        <taxon>Fungi</taxon>
        <taxon>Dikarya</taxon>
        <taxon>Basidiomycota</taxon>
        <taxon>Agaricomycotina</taxon>
        <taxon>Agaricomycetes</taxon>
        <taxon>Polyporales</taxon>
        <taxon>Grifolaceae</taxon>
        <taxon>Grifola</taxon>
    </lineage>
</organism>
<dbReference type="Pfam" id="PF03959">
    <property type="entry name" value="FSH1"/>
    <property type="match status" value="1"/>
</dbReference>
<feature type="region of interest" description="Disordered" evidence="2">
    <location>
        <begin position="278"/>
        <end position="304"/>
    </location>
</feature>
<dbReference type="GO" id="GO:0016787">
    <property type="term" value="F:hydrolase activity"/>
    <property type="evidence" value="ECO:0007669"/>
    <property type="project" value="UniProtKB-KW"/>
</dbReference>